<keyword evidence="3" id="KW-1185">Reference proteome</keyword>
<name>A0ABR2AR70_9ROSI</name>
<evidence type="ECO:0000313" key="2">
    <source>
        <dbReference type="EMBL" id="KAK8496433.1"/>
    </source>
</evidence>
<feature type="region of interest" description="Disordered" evidence="1">
    <location>
        <begin position="1"/>
        <end position="32"/>
    </location>
</feature>
<organism evidence="2 3">
    <name type="scientific">Hibiscus sabdariffa</name>
    <name type="common">roselle</name>
    <dbReference type="NCBI Taxonomy" id="183260"/>
    <lineage>
        <taxon>Eukaryota</taxon>
        <taxon>Viridiplantae</taxon>
        <taxon>Streptophyta</taxon>
        <taxon>Embryophyta</taxon>
        <taxon>Tracheophyta</taxon>
        <taxon>Spermatophyta</taxon>
        <taxon>Magnoliopsida</taxon>
        <taxon>eudicotyledons</taxon>
        <taxon>Gunneridae</taxon>
        <taxon>Pentapetalae</taxon>
        <taxon>rosids</taxon>
        <taxon>malvids</taxon>
        <taxon>Malvales</taxon>
        <taxon>Malvaceae</taxon>
        <taxon>Malvoideae</taxon>
        <taxon>Hibiscus</taxon>
    </lineage>
</organism>
<evidence type="ECO:0000313" key="3">
    <source>
        <dbReference type="Proteomes" id="UP001472677"/>
    </source>
</evidence>
<proteinExistence type="predicted"/>
<dbReference type="EMBL" id="JBBPBM010000368">
    <property type="protein sequence ID" value="KAK8496433.1"/>
    <property type="molecule type" value="Genomic_DNA"/>
</dbReference>
<evidence type="ECO:0000256" key="1">
    <source>
        <dbReference type="SAM" id="MobiDB-lite"/>
    </source>
</evidence>
<dbReference type="Proteomes" id="UP001472677">
    <property type="component" value="Unassembled WGS sequence"/>
</dbReference>
<sequence>MPPTEGSKRAQWRQQTLMKPKRSTFPTTRGQQRQKVACLQAQLMQVKGQVAENNAVNSWHNTEENQWQGNYIYGLPSIPSYPISPQSSLESVELNNGKSMNLQETQSRDEFCNLNFPKKTSYNNDDLGELQALALRMMRN</sequence>
<gene>
    <name evidence="2" type="ORF">V6N12_066246</name>
</gene>
<comment type="caution">
    <text evidence="2">The sequence shown here is derived from an EMBL/GenBank/DDBJ whole genome shotgun (WGS) entry which is preliminary data.</text>
</comment>
<reference evidence="2 3" key="1">
    <citation type="journal article" date="2024" name="G3 (Bethesda)">
        <title>Genome assembly of Hibiscus sabdariffa L. provides insights into metabolisms of medicinal natural products.</title>
        <authorList>
            <person name="Kim T."/>
        </authorList>
    </citation>
    <scope>NUCLEOTIDE SEQUENCE [LARGE SCALE GENOMIC DNA]</scope>
    <source>
        <strain evidence="2">TK-2024</strain>
        <tissue evidence="2">Old leaves</tissue>
    </source>
</reference>
<accession>A0ABR2AR70</accession>
<protein>
    <submittedName>
        <fullName evidence="2">Uncharacterized protein</fullName>
    </submittedName>
</protein>